<dbReference type="Proteomes" id="UP000011115">
    <property type="component" value="Unassembled WGS sequence"/>
</dbReference>
<accession>M1AQR2</accession>
<protein>
    <submittedName>
        <fullName evidence="1">Uncharacterized protein</fullName>
    </submittedName>
</protein>
<evidence type="ECO:0000313" key="2">
    <source>
        <dbReference type="Proteomes" id="UP000011115"/>
    </source>
</evidence>
<reference evidence="2" key="1">
    <citation type="journal article" date="2011" name="Nature">
        <title>Genome sequence and analysis of the tuber crop potato.</title>
        <authorList>
            <consortium name="The Potato Genome Sequencing Consortium"/>
        </authorList>
    </citation>
    <scope>NUCLEOTIDE SEQUENCE [LARGE SCALE GENOMIC DNA]</scope>
    <source>
        <strain evidence="2">cv. DM1-3 516 R44</strain>
    </source>
</reference>
<organism evidence="1 2">
    <name type="scientific">Solanum tuberosum</name>
    <name type="common">Potato</name>
    <dbReference type="NCBI Taxonomy" id="4113"/>
    <lineage>
        <taxon>Eukaryota</taxon>
        <taxon>Viridiplantae</taxon>
        <taxon>Streptophyta</taxon>
        <taxon>Embryophyta</taxon>
        <taxon>Tracheophyta</taxon>
        <taxon>Spermatophyta</taxon>
        <taxon>Magnoliopsida</taxon>
        <taxon>eudicotyledons</taxon>
        <taxon>Gunneridae</taxon>
        <taxon>Pentapetalae</taxon>
        <taxon>asterids</taxon>
        <taxon>lamiids</taxon>
        <taxon>Solanales</taxon>
        <taxon>Solanaceae</taxon>
        <taxon>Solanoideae</taxon>
        <taxon>Solaneae</taxon>
        <taxon>Solanum</taxon>
    </lineage>
</organism>
<proteinExistence type="predicted"/>
<dbReference type="InParanoid" id="M1AQR2"/>
<dbReference type="HOGENOM" id="CLU_3072481_0_0_1"/>
<dbReference type="PaxDb" id="4113-PGSC0003DMT400028126"/>
<sequence length="53" mass="6167">MDLSTSHKHPDLYAFLTNLGVTHLRPEMHILVDKAFPQSYLQTQEYQNPKAKI</sequence>
<keyword evidence="2" id="KW-1185">Reference proteome</keyword>
<evidence type="ECO:0000313" key="1">
    <source>
        <dbReference type="EnsemblPlants" id="PGSC0003DMT400028126"/>
    </source>
</evidence>
<dbReference type="EnsemblPlants" id="PGSC0003DMT400028126">
    <property type="protein sequence ID" value="PGSC0003DMT400028126"/>
    <property type="gene ID" value="PGSC0003DMG400010851"/>
</dbReference>
<dbReference type="AlphaFoldDB" id="M1AQR2"/>
<reference evidence="1" key="2">
    <citation type="submission" date="2015-06" db="UniProtKB">
        <authorList>
            <consortium name="EnsemblPlants"/>
        </authorList>
    </citation>
    <scope>IDENTIFICATION</scope>
    <source>
        <strain evidence="1">DM1-3 516 R44</strain>
    </source>
</reference>
<name>M1AQR2_SOLTU</name>
<dbReference type="Gramene" id="PGSC0003DMT400028126">
    <property type="protein sequence ID" value="PGSC0003DMT400028126"/>
    <property type="gene ID" value="PGSC0003DMG400010851"/>
</dbReference>